<reference evidence="2" key="1">
    <citation type="submission" date="2019-04" db="EMBL/GenBank/DDBJ databases">
        <title>Evolution of Biomass-Degrading Anaerobic Consortia Revealed by Metagenomics.</title>
        <authorList>
            <person name="Peng X."/>
        </authorList>
    </citation>
    <scope>NUCLEOTIDE SEQUENCE</scope>
    <source>
        <strain evidence="2">SIG254</strain>
    </source>
</reference>
<proteinExistence type="predicted"/>
<name>A0A927W791_9CLOT</name>
<feature type="domain" description="dATP/dGTP diphosphohydrolase N-terminal" evidence="1">
    <location>
        <begin position="20"/>
        <end position="106"/>
    </location>
</feature>
<evidence type="ECO:0000259" key="1">
    <source>
        <dbReference type="Pfam" id="PF18909"/>
    </source>
</evidence>
<accession>A0A927W791</accession>
<protein>
    <recommendedName>
        <fullName evidence="1">dATP/dGTP diphosphohydrolase N-terminal domain-containing protein</fullName>
    </recommendedName>
</protein>
<dbReference type="Pfam" id="PF18909">
    <property type="entry name" value="dGTP_diPhyd_N"/>
    <property type="match status" value="1"/>
</dbReference>
<dbReference type="AlphaFoldDB" id="A0A927W791"/>
<comment type="caution">
    <text evidence="2">The sequence shown here is derived from an EMBL/GenBank/DDBJ whole genome shotgun (WGS) entry which is preliminary data.</text>
</comment>
<sequence>MAILDSGARREFESGAVRDIVDGKGDMVSIPPEALLRLSRQYEDGAKKYDRFNFRKGIPVSCFIDSALRHIMKYESGCDDEDHLSAAAFNILGAMLMENTKPEMQDLPMREGKNTFGYFDKKI</sequence>
<organism evidence="2 3">
    <name type="scientific">Clostridium sulfidigenes</name>
    <dbReference type="NCBI Taxonomy" id="318464"/>
    <lineage>
        <taxon>Bacteria</taxon>
        <taxon>Bacillati</taxon>
        <taxon>Bacillota</taxon>
        <taxon>Clostridia</taxon>
        <taxon>Eubacteriales</taxon>
        <taxon>Clostridiaceae</taxon>
        <taxon>Clostridium</taxon>
    </lineage>
</organism>
<evidence type="ECO:0000313" key="3">
    <source>
        <dbReference type="Proteomes" id="UP000768462"/>
    </source>
</evidence>
<dbReference type="EMBL" id="SVCM01000206">
    <property type="protein sequence ID" value="MBE6061862.1"/>
    <property type="molecule type" value="Genomic_DNA"/>
</dbReference>
<evidence type="ECO:0000313" key="2">
    <source>
        <dbReference type="EMBL" id="MBE6061862.1"/>
    </source>
</evidence>
<gene>
    <name evidence="2" type="ORF">E7215_17125</name>
</gene>
<dbReference type="InterPro" id="IPR044038">
    <property type="entry name" value="dATP/dGTP_diPOhydrolase_N"/>
</dbReference>
<dbReference type="Proteomes" id="UP000768462">
    <property type="component" value="Unassembled WGS sequence"/>
</dbReference>